<dbReference type="InterPro" id="IPR013983">
    <property type="entry name" value="Ald_Fedxn_OxRdtase_N"/>
</dbReference>
<dbReference type="Gene3D" id="1.10.569.10">
    <property type="entry name" value="Aldehyde Ferredoxin Oxidoreductase Protein, subunit A, domain 2"/>
    <property type="match status" value="1"/>
</dbReference>
<accession>A0A1J5N1E2</accession>
<keyword evidence="7" id="KW-0411">Iron-sulfur</keyword>
<dbReference type="GO" id="GO:0051539">
    <property type="term" value="F:4 iron, 4 sulfur cluster binding"/>
    <property type="evidence" value="ECO:0007669"/>
    <property type="project" value="UniProtKB-KW"/>
</dbReference>
<organism evidence="10 11">
    <name type="scientific">Pseudodesulfovibrio hydrargyri</name>
    <dbReference type="NCBI Taxonomy" id="2125990"/>
    <lineage>
        <taxon>Bacteria</taxon>
        <taxon>Pseudomonadati</taxon>
        <taxon>Thermodesulfobacteriota</taxon>
        <taxon>Desulfovibrionia</taxon>
        <taxon>Desulfovibrionales</taxon>
        <taxon>Desulfovibrionaceae</taxon>
    </lineage>
</organism>
<evidence type="ECO:0000256" key="5">
    <source>
        <dbReference type="ARBA" id="ARBA00023002"/>
    </source>
</evidence>
<dbReference type="InterPro" id="IPR036503">
    <property type="entry name" value="Ald_Fedxn_OxRdtase_N_sf"/>
</dbReference>
<evidence type="ECO:0000256" key="7">
    <source>
        <dbReference type="ARBA" id="ARBA00023014"/>
    </source>
</evidence>
<proteinExistence type="inferred from homology"/>
<evidence type="ECO:0000256" key="1">
    <source>
        <dbReference type="ARBA" id="ARBA00001966"/>
    </source>
</evidence>
<evidence type="ECO:0000256" key="4">
    <source>
        <dbReference type="ARBA" id="ARBA00022723"/>
    </source>
</evidence>
<name>A0A1J5N1E2_9BACT</name>
<keyword evidence="6" id="KW-0408">Iron</keyword>
<evidence type="ECO:0000313" key="10">
    <source>
        <dbReference type="EMBL" id="OIQ52090.1"/>
    </source>
</evidence>
<dbReference type="Pfam" id="PF02730">
    <property type="entry name" value="AFOR_N"/>
    <property type="match status" value="1"/>
</dbReference>
<dbReference type="InterPro" id="IPR036021">
    <property type="entry name" value="Tungsten_al_ferr_oxy-like_C"/>
</dbReference>
<comment type="similarity">
    <text evidence="2">Belongs to the AOR/FOR family.</text>
</comment>
<dbReference type="Gene3D" id="3.60.9.10">
    <property type="entry name" value="Aldehyde ferredoxin oxidoreductase, N-terminal domain"/>
    <property type="match status" value="1"/>
</dbReference>
<evidence type="ECO:0000256" key="2">
    <source>
        <dbReference type="ARBA" id="ARBA00011032"/>
    </source>
</evidence>
<keyword evidence="3" id="KW-0004">4Fe-4S</keyword>
<protein>
    <submittedName>
        <fullName evidence="10">Putative oxidoreductase YdhV</fullName>
        <ecNumber evidence="10">1.-.-.-</ecNumber>
    </submittedName>
</protein>
<dbReference type="Pfam" id="PF01314">
    <property type="entry name" value="AFOR_C"/>
    <property type="match status" value="1"/>
</dbReference>
<gene>
    <name evidence="10" type="primary">ydhV_2</name>
    <name evidence="10" type="ORF">BerOc1_00562</name>
</gene>
<keyword evidence="4" id="KW-0479">Metal-binding</keyword>
<dbReference type="EC" id="1.-.-.-" evidence="10"/>
<dbReference type="AlphaFoldDB" id="A0A1J5N1E2"/>
<evidence type="ECO:0000256" key="8">
    <source>
        <dbReference type="ARBA" id="ARBA00049934"/>
    </source>
</evidence>
<dbReference type="InterPro" id="IPR013985">
    <property type="entry name" value="Ald_Fedxn_OxRdtase_dom3"/>
</dbReference>
<dbReference type="RefSeq" id="WP_071544191.1">
    <property type="nucleotide sequence ID" value="NZ_LKAQ01000001.1"/>
</dbReference>
<keyword evidence="5 10" id="KW-0560">Oxidoreductase</keyword>
<evidence type="ECO:0000256" key="6">
    <source>
        <dbReference type="ARBA" id="ARBA00023004"/>
    </source>
</evidence>
<dbReference type="InterPro" id="IPR001203">
    <property type="entry name" value="OxRdtase_Ald_Fedxn_C"/>
</dbReference>
<reference evidence="10 11" key="1">
    <citation type="submission" date="2015-09" db="EMBL/GenBank/DDBJ databases">
        <title>Genome of Desulfovibrio dechloracetivorans BerOc1, a mercury methylating strain isolated from highly hydrocarbons and metals contaminated coastal sediments.</title>
        <authorList>
            <person name="Goni Urriza M."/>
            <person name="Gassie C."/>
            <person name="Bouchez O."/>
            <person name="Klopp C."/>
            <person name="Ranchou-Peyruse A."/>
            <person name="Remy G."/>
        </authorList>
    </citation>
    <scope>NUCLEOTIDE SEQUENCE [LARGE SCALE GENOMIC DNA]</scope>
    <source>
        <strain evidence="10 11">BerOc1</strain>
    </source>
</reference>
<comment type="caution">
    <text evidence="10">The sequence shown here is derived from an EMBL/GenBank/DDBJ whole genome shotgun (WGS) entry which is preliminary data.</text>
</comment>
<dbReference type="GO" id="GO:0009055">
    <property type="term" value="F:electron transfer activity"/>
    <property type="evidence" value="ECO:0007669"/>
    <property type="project" value="InterPro"/>
</dbReference>
<dbReference type="InterPro" id="IPR013984">
    <property type="entry name" value="Ald_Fedxn_OxRdtase_dom2"/>
</dbReference>
<sequence>MDECYGRTGTVLHIDLTTGAATPEHPDGTVYERFLGGRGLAGHYLHPFVDREYTDPDLPLLLFTGPLTGTESPTSGRGTILSRSPLTGAVCDGSIGGGLPTRLKKAGYDGLVITGRAPAPCGIEIDDNEVRVVETSLWGQDTDAVLHALERRLPEDTSLACIGPAAENGSLLASVAVDHRHGGVRGGLGLVWAAKNLKYLTVRGTGEVRVHDPAALVEAREAIVRLTMASPVLMGGHGFSHWGTGALFDLINSRRMLPTDNFRKTWFDQGAEVNAAALARLYKPRDHGCLGCHIRCRKIALDGRSLPGFETMAHFTADVGNADPEAAMEAADLCGRLGLDPVSAASTLACLREITGKDYTDKTLISTLRAMAEGGDLAAGALNLAQACGRPETAMTVKGLELPAFDPRGGYGLALAYAVSTRGGCHQRAYPISHEVLRKPVATDRFTFSGKARIIKLAEDAIAACDSMNACRLIFLAAGLEEYAKALTAVTGKDWSVQSLLEVGERTTVNERRMNAENGFDSTDDDLPERFFTEPGTSGGGVDVPPIDREKFLAARRNYYWVRGLDENGDPTADTLQRLGLDR</sequence>
<dbReference type="GO" id="GO:0046872">
    <property type="term" value="F:metal ion binding"/>
    <property type="evidence" value="ECO:0007669"/>
    <property type="project" value="UniProtKB-KW"/>
</dbReference>
<dbReference type="OrthoDB" id="9763894at2"/>
<feature type="domain" description="Aldehyde ferredoxin oxidoreductase N-terminal" evidence="9">
    <location>
        <begin position="8"/>
        <end position="206"/>
    </location>
</feature>
<dbReference type="SUPFAM" id="SSF56228">
    <property type="entry name" value="Aldehyde ferredoxin oxidoreductase, N-terminal domain"/>
    <property type="match status" value="1"/>
</dbReference>
<keyword evidence="11" id="KW-1185">Reference proteome</keyword>
<comment type="cofactor">
    <cofactor evidence="8">
        <name>tungstopterin</name>
        <dbReference type="ChEBI" id="CHEBI:30402"/>
    </cofactor>
</comment>
<dbReference type="SUPFAM" id="SSF48310">
    <property type="entry name" value="Aldehyde ferredoxin oxidoreductase, C-terminal domains"/>
    <property type="match status" value="1"/>
</dbReference>
<evidence type="ECO:0000259" key="9">
    <source>
        <dbReference type="SMART" id="SM00790"/>
    </source>
</evidence>
<dbReference type="Gene3D" id="1.10.599.10">
    <property type="entry name" value="Aldehyde Ferredoxin Oxidoreductase Protein, subunit A, domain 3"/>
    <property type="match status" value="1"/>
</dbReference>
<dbReference type="SMART" id="SM00790">
    <property type="entry name" value="AFOR_N"/>
    <property type="match status" value="1"/>
</dbReference>
<dbReference type="EMBL" id="LKAQ01000001">
    <property type="protein sequence ID" value="OIQ52090.1"/>
    <property type="molecule type" value="Genomic_DNA"/>
</dbReference>
<dbReference type="Proteomes" id="UP000181901">
    <property type="component" value="Unassembled WGS sequence"/>
</dbReference>
<dbReference type="InterPro" id="IPR051919">
    <property type="entry name" value="W-dependent_AOR"/>
</dbReference>
<evidence type="ECO:0000256" key="3">
    <source>
        <dbReference type="ARBA" id="ARBA00022485"/>
    </source>
</evidence>
<dbReference type="PANTHER" id="PTHR30038">
    <property type="entry name" value="ALDEHYDE FERREDOXIN OXIDOREDUCTASE"/>
    <property type="match status" value="1"/>
</dbReference>
<evidence type="ECO:0000313" key="11">
    <source>
        <dbReference type="Proteomes" id="UP000181901"/>
    </source>
</evidence>
<dbReference type="GO" id="GO:0016625">
    <property type="term" value="F:oxidoreductase activity, acting on the aldehyde or oxo group of donors, iron-sulfur protein as acceptor"/>
    <property type="evidence" value="ECO:0007669"/>
    <property type="project" value="InterPro"/>
</dbReference>
<comment type="cofactor">
    <cofactor evidence="1">
        <name>[4Fe-4S] cluster</name>
        <dbReference type="ChEBI" id="CHEBI:49883"/>
    </cofactor>
</comment>
<dbReference type="PANTHER" id="PTHR30038:SF0">
    <property type="entry name" value="TUNGSTEN-CONTAINING ALDEHYDE FERREDOXIN OXIDOREDUCTASE"/>
    <property type="match status" value="1"/>
</dbReference>